<dbReference type="InterPro" id="IPR025110">
    <property type="entry name" value="AMP-bd_C"/>
</dbReference>
<keyword evidence="7" id="KW-1185">Reference proteome</keyword>
<reference evidence="6 7" key="1">
    <citation type="submission" date="2015-07" db="EMBL/GenBank/DDBJ databases">
        <title>Genome sequencing of Kibdelosporangium phytohabitans.</title>
        <authorList>
            <person name="Qin S."/>
            <person name="Xing K."/>
        </authorList>
    </citation>
    <scope>NUCLEOTIDE SEQUENCE [LARGE SCALE GENOMIC DNA]</scope>
    <source>
        <strain evidence="6 7">KLBMP1111</strain>
    </source>
</reference>
<proteinExistence type="predicted"/>
<dbReference type="GO" id="GO:0044550">
    <property type="term" value="P:secondary metabolite biosynthetic process"/>
    <property type="evidence" value="ECO:0007669"/>
    <property type="project" value="TreeGrafter"/>
</dbReference>
<evidence type="ECO:0000256" key="2">
    <source>
        <dbReference type="ARBA" id="ARBA00022553"/>
    </source>
</evidence>
<dbReference type="KEGG" id="kphy:AOZ06_26645"/>
<evidence type="ECO:0000313" key="6">
    <source>
        <dbReference type="EMBL" id="ALG10003.1"/>
    </source>
</evidence>
<dbReference type="Gene3D" id="3.40.50.12780">
    <property type="entry name" value="N-terminal domain of ligase-like"/>
    <property type="match status" value="1"/>
</dbReference>
<dbReference type="Pfam" id="PF14602">
    <property type="entry name" value="Hexapep_2"/>
    <property type="match status" value="1"/>
</dbReference>
<feature type="transmembrane region" description="Helical" evidence="4">
    <location>
        <begin position="685"/>
        <end position="707"/>
    </location>
</feature>
<gene>
    <name evidence="6" type="ORF">AOZ06_26645</name>
</gene>
<keyword evidence="1" id="KW-0596">Phosphopantetheine</keyword>
<dbReference type="InterPro" id="IPR020806">
    <property type="entry name" value="PKS_PP-bd"/>
</dbReference>
<dbReference type="CDD" id="cd05930">
    <property type="entry name" value="A_NRPS"/>
    <property type="match status" value="1"/>
</dbReference>
<dbReference type="PROSITE" id="PS00455">
    <property type="entry name" value="AMP_BINDING"/>
    <property type="match status" value="1"/>
</dbReference>
<dbReference type="NCBIfam" id="TIGR01733">
    <property type="entry name" value="AA-adenyl-dom"/>
    <property type="match status" value="1"/>
</dbReference>
<feature type="transmembrane region" description="Helical" evidence="4">
    <location>
        <begin position="1167"/>
        <end position="1187"/>
    </location>
</feature>
<dbReference type="PANTHER" id="PTHR45527:SF1">
    <property type="entry name" value="FATTY ACID SYNTHASE"/>
    <property type="match status" value="1"/>
</dbReference>
<dbReference type="InterPro" id="IPR010071">
    <property type="entry name" value="AA_adenyl_dom"/>
</dbReference>
<evidence type="ECO:0000313" key="7">
    <source>
        <dbReference type="Proteomes" id="UP000063699"/>
    </source>
</evidence>
<keyword evidence="4" id="KW-0812">Transmembrane</keyword>
<dbReference type="OrthoDB" id="2472181at2"/>
<dbReference type="InterPro" id="IPR036736">
    <property type="entry name" value="ACP-like_sf"/>
</dbReference>
<dbReference type="SUPFAM" id="SSF47336">
    <property type="entry name" value="ACP-like"/>
    <property type="match status" value="1"/>
</dbReference>
<dbReference type="InterPro" id="IPR042099">
    <property type="entry name" value="ANL_N_sf"/>
</dbReference>
<organism evidence="6 7">
    <name type="scientific">Kibdelosporangium phytohabitans</name>
    <dbReference type="NCBI Taxonomy" id="860235"/>
    <lineage>
        <taxon>Bacteria</taxon>
        <taxon>Bacillati</taxon>
        <taxon>Actinomycetota</taxon>
        <taxon>Actinomycetes</taxon>
        <taxon>Pseudonocardiales</taxon>
        <taxon>Pseudonocardiaceae</taxon>
        <taxon>Kibdelosporangium</taxon>
    </lineage>
</organism>
<dbReference type="InterPro" id="IPR011004">
    <property type="entry name" value="Trimer_LpxA-like_sf"/>
</dbReference>
<evidence type="ECO:0000256" key="3">
    <source>
        <dbReference type="SAM" id="MobiDB-lite"/>
    </source>
</evidence>
<dbReference type="InterPro" id="IPR009081">
    <property type="entry name" value="PP-bd_ACP"/>
</dbReference>
<dbReference type="Gene3D" id="1.10.1200.10">
    <property type="entry name" value="ACP-like"/>
    <property type="match status" value="1"/>
</dbReference>
<dbReference type="Gene3D" id="3.30.300.30">
    <property type="match status" value="1"/>
</dbReference>
<dbReference type="PANTHER" id="PTHR45527">
    <property type="entry name" value="NONRIBOSOMAL PEPTIDE SYNTHETASE"/>
    <property type="match status" value="1"/>
</dbReference>
<dbReference type="InterPro" id="IPR020845">
    <property type="entry name" value="AMP-binding_CS"/>
</dbReference>
<dbReference type="FunFam" id="3.40.50.980:FF:000001">
    <property type="entry name" value="Non-ribosomal peptide synthetase"/>
    <property type="match status" value="1"/>
</dbReference>
<dbReference type="InterPro" id="IPR001451">
    <property type="entry name" value="Hexapep"/>
</dbReference>
<dbReference type="EMBL" id="CP012752">
    <property type="protein sequence ID" value="ALG10003.1"/>
    <property type="molecule type" value="Genomic_DNA"/>
</dbReference>
<feature type="transmembrane region" description="Helical" evidence="4">
    <location>
        <begin position="875"/>
        <end position="894"/>
    </location>
</feature>
<keyword evidence="2" id="KW-0597">Phosphoprotein</keyword>
<dbReference type="NCBIfam" id="TIGR02353">
    <property type="entry name" value="NRPS_term_dom"/>
    <property type="match status" value="1"/>
</dbReference>
<dbReference type="SMART" id="SM00823">
    <property type="entry name" value="PKS_PP"/>
    <property type="match status" value="1"/>
</dbReference>
<dbReference type="GO" id="GO:0043041">
    <property type="term" value="P:amino acid activation for nonribosomal peptide biosynthetic process"/>
    <property type="evidence" value="ECO:0007669"/>
    <property type="project" value="TreeGrafter"/>
</dbReference>
<feature type="transmembrane region" description="Helical" evidence="4">
    <location>
        <begin position="1137"/>
        <end position="1161"/>
    </location>
</feature>
<evidence type="ECO:0000256" key="4">
    <source>
        <dbReference type="SAM" id="Phobius"/>
    </source>
</evidence>
<dbReference type="PROSITE" id="PS50075">
    <property type="entry name" value="CARRIER"/>
    <property type="match status" value="1"/>
</dbReference>
<name>A0A0N9I2B8_9PSEU</name>
<dbReference type="GO" id="GO:0031177">
    <property type="term" value="F:phosphopantetheine binding"/>
    <property type="evidence" value="ECO:0007669"/>
    <property type="project" value="InterPro"/>
</dbReference>
<dbReference type="InterPro" id="IPR045851">
    <property type="entry name" value="AMP-bd_C_sf"/>
</dbReference>
<accession>A0A0N9I2B8</accession>
<dbReference type="STRING" id="860235.AOZ06_26645"/>
<dbReference type="Proteomes" id="UP000063699">
    <property type="component" value="Chromosome"/>
</dbReference>
<feature type="domain" description="Carrier" evidence="5">
    <location>
        <begin position="547"/>
        <end position="624"/>
    </location>
</feature>
<protein>
    <submittedName>
        <fullName evidence="6">Peptide synthetase</fullName>
    </submittedName>
</protein>
<dbReference type="InterPro" id="IPR000873">
    <property type="entry name" value="AMP-dep_synth/lig_dom"/>
</dbReference>
<dbReference type="Pfam" id="PF00550">
    <property type="entry name" value="PP-binding"/>
    <property type="match status" value="1"/>
</dbReference>
<dbReference type="Gene3D" id="2.160.10.10">
    <property type="entry name" value="Hexapeptide repeat proteins"/>
    <property type="match status" value="2"/>
</dbReference>
<keyword evidence="4" id="KW-1133">Transmembrane helix</keyword>
<evidence type="ECO:0000256" key="1">
    <source>
        <dbReference type="ARBA" id="ARBA00022450"/>
    </source>
</evidence>
<feature type="region of interest" description="Disordered" evidence="3">
    <location>
        <begin position="520"/>
        <end position="550"/>
    </location>
</feature>
<dbReference type="RefSeq" id="WP_054291907.1">
    <property type="nucleotide sequence ID" value="NZ_CP012752.1"/>
</dbReference>
<sequence>MTARQSPAGLLDADSRVLTCGGFDQRIRWTRGERLEHLFEQHCDRVRANGLGERFAVDTGAVRLTFGDLDEQANRLARHLLARGVLPGDRIGLLFDRPTHAYAAMLAVLKINAVYVPLDPAFPDDRLDYIARDAGMRLVVSLRGLRDRFESLGVDVVYADEDEAAIAAQPGGRLTATEKRTPVDELCYIIYTSGSTGRPKGVAVDHSSICNFVRVAVEVYGIVPGDRVYQGLTIAFDFSVEEIWVPLLSGATLVPKPAGAGLVGRDLHEFLRDNRITALCCVPTLLATLDDDLPDLRFLLVSGEACPPDVISRWHRPGRRLLNVYGPTEATVTATWAELRPGRPVTIGVPLPTYSVVVLDPAEPRALAAGDLGEIGIAGIGLAAGYLNRPDLTERAFVPDFLGIGDNPSGRIYRTGDLGRITPEGQIEYHGRIDTQVKVRGYRIELAEIESVLLRVPGIAQAVAGTCEPQPGRTELVAYYSLRRDTPAVDPQDLRRELRERLPAYMVPAYLERLESIPMTPNGKADHKNLPAPTGPRGAAGEPDHVPPATGTERVLAEAFADTLGLDRVSVTGHFFDEYGADSLLLAGFCARLRESTTLAPVSMREVYSHPTVRALAAALPRTMPAVATTRPAPPRRASTPAYLLCGLYQAVVFVAYLCGWGLAVDIGLTWIHTAPDLVDSYLRSVVAAASMFVALSVLPVAAKWILVGRWRPGEIPLWSLAYLRFWTVRTLARSSPLAVLPGSPLYTVHLRALGAKIGKGALILSRNPPVCTDLLEVGAGAVIRKNTYFTGYRAEAGRIRTGRVVIGGNAFVGEGSVLDIDTAIGDGAQLGHASCLATGQVVPAGQSWHGSPAEKCTVDYQALASTRRGRVRPLLYAGSQVLMLLLLSLPVVLTGTEMLADLVYPDTAPDFTSRQFYYDQIVNSLVLYFGSLVAGLLFVCTVPRLINVLLQPDKVYPLYGVRYSVQRLIARVTNQRPFTYLFGDSSYIVHYLRGLGYDLSKVEQTGSNFGMEVRHESPYLTTVGTATMVSDGLSVLNADFSGSSFRLRHTSVAPQAFLGNSIHYPPGARVGRNCLLATKVLVPLDGPVREDVGLLGSPAFEIPRSVSRDGRFDHLSTGLALRTGLAAKNRHNLLTILCYLLTRWLHLLGIVLIGVAAGHAHASTGAFAAAAGLLASLLFSIAFQLVTEHAVLGFRRLRPRFCSIYDPVFWRHERFWKNSADRYLALFNGTPFKNLLWRLLGVRTGRRLFDDGCGIPEKSLVRIGDDCVLNAGSTIQCHSLEDGTFKSDHTTIGDGCTIGTGAFVHYGVTMGTGAVLDADAFLMKGSQPPPGSRWRGNPATELATPRRLP</sequence>
<dbReference type="SUPFAM" id="SSF51161">
    <property type="entry name" value="Trimeric LpxA-like enzymes"/>
    <property type="match status" value="2"/>
</dbReference>
<dbReference type="Pfam" id="PF13193">
    <property type="entry name" value="AMP-binding_C"/>
    <property type="match status" value="1"/>
</dbReference>
<dbReference type="SUPFAM" id="SSF56801">
    <property type="entry name" value="Acetyl-CoA synthetase-like"/>
    <property type="match status" value="1"/>
</dbReference>
<feature type="transmembrane region" description="Helical" evidence="4">
    <location>
        <begin position="642"/>
        <end position="665"/>
    </location>
</feature>
<feature type="transmembrane region" description="Helical" evidence="4">
    <location>
        <begin position="926"/>
        <end position="947"/>
    </location>
</feature>
<keyword evidence="4" id="KW-0472">Membrane</keyword>
<evidence type="ECO:0000259" key="5">
    <source>
        <dbReference type="PROSITE" id="PS50075"/>
    </source>
</evidence>
<feature type="region of interest" description="Disordered" evidence="3">
    <location>
        <begin position="1327"/>
        <end position="1350"/>
    </location>
</feature>
<dbReference type="Pfam" id="PF00501">
    <property type="entry name" value="AMP-binding"/>
    <property type="match status" value="1"/>
</dbReference>
<dbReference type="GO" id="GO:0005737">
    <property type="term" value="C:cytoplasm"/>
    <property type="evidence" value="ECO:0007669"/>
    <property type="project" value="TreeGrafter"/>
</dbReference>
<dbReference type="InterPro" id="IPR012728">
    <property type="entry name" value="Pls/PosA_C"/>
</dbReference>